<name>A0A9P8LHI9_9PEZI</name>
<comment type="caution">
    <text evidence="2">The sequence shown here is derived from an EMBL/GenBank/DDBJ whole genome shotgun (WGS) entry which is preliminary data.</text>
</comment>
<organism evidence="2 3">
    <name type="scientific">Trichoglossum hirsutum</name>
    <dbReference type="NCBI Taxonomy" id="265104"/>
    <lineage>
        <taxon>Eukaryota</taxon>
        <taxon>Fungi</taxon>
        <taxon>Dikarya</taxon>
        <taxon>Ascomycota</taxon>
        <taxon>Pezizomycotina</taxon>
        <taxon>Geoglossomycetes</taxon>
        <taxon>Geoglossales</taxon>
        <taxon>Geoglossaceae</taxon>
        <taxon>Trichoglossum</taxon>
    </lineage>
</organism>
<gene>
    <name evidence="2" type="ORF">GP486_001083</name>
</gene>
<reference evidence="2" key="1">
    <citation type="submission" date="2021-03" db="EMBL/GenBank/DDBJ databases">
        <title>Comparative genomics and phylogenomic investigation of the class Geoglossomycetes provide insights into ecological specialization and systematics.</title>
        <authorList>
            <person name="Melie T."/>
            <person name="Pirro S."/>
            <person name="Miller A.N."/>
            <person name="Quandt A."/>
        </authorList>
    </citation>
    <scope>NUCLEOTIDE SEQUENCE</scope>
    <source>
        <strain evidence="2">CAQ_001_2017</strain>
    </source>
</reference>
<evidence type="ECO:0008006" key="4">
    <source>
        <dbReference type="Google" id="ProtNLM"/>
    </source>
</evidence>
<dbReference type="PANTHER" id="PTHR42069">
    <property type="entry name" value="HYPHAL ANASTAMOSIS-8 PROTEIN"/>
    <property type="match status" value="1"/>
</dbReference>
<feature type="transmembrane region" description="Helical" evidence="1">
    <location>
        <begin position="106"/>
        <end position="131"/>
    </location>
</feature>
<keyword evidence="1" id="KW-1133">Transmembrane helix</keyword>
<protein>
    <recommendedName>
        <fullName evidence="4">MARVEL domain-containing protein</fullName>
    </recommendedName>
</protein>
<evidence type="ECO:0000256" key="1">
    <source>
        <dbReference type="SAM" id="Phobius"/>
    </source>
</evidence>
<accession>A0A9P8LHI9</accession>
<feature type="transmembrane region" description="Helical" evidence="1">
    <location>
        <begin position="143"/>
        <end position="166"/>
    </location>
</feature>
<sequence>MSNASYYNSAATSPVKVPAAEAYPLGDKYEYDHVPSQFTDEHLESLRHYDAKLKRRIRVLRIISRVCTAIFSLAVTVMMAMSLHKFSSTKNTFINGRNAWARNTKIWPTVMLFCVAAVTLILNLAIVIAYLRSFKAANRASTITSIFGAFVLGIHVLVWIAAVTLYRWGKDTNGISNDLWGWSCSQGAEKIQNQFRDVVNFSRLCNSSASAWYTSIIEACLEILSVIIYFMAFRRLTHKKKIDVVRRSIAPQNL</sequence>
<dbReference type="PANTHER" id="PTHR42069:SF1">
    <property type="entry name" value="MARVEL DOMAIN-CONTAINING PROTEIN"/>
    <property type="match status" value="1"/>
</dbReference>
<feature type="transmembrane region" description="Helical" evidence="1">
    <location>
        <begin position="211"/>
        <end position="232"/>
    </location>
</feature>
<evidence type="ECO:0000313" key="2">
    <source>
        <dbReference type="EMBL" id="KAH0565529.1"/>
    </source>
</evidence>
<keyword evidence="1" id="KW-0472">Membrane</keyword>
<dbReference type="Proteomes" id="UP000750711">
    <property type="component" value="Unassembled WGS sequence"/>
</dbReference>
<keyword evidence="3" id="KW-1185">Reference proteome</keyword>
<proteinExistence type="predicted"/>
<feature type="transmembrane region" description="Helical" evidence="1">
    <location>
        <begin position="62"/>
        <end position="86"/>
    </location>
</feature>
<dbReference type="AlphaFoldDB" id="A0A9P8LHI9"/>
<keyword evidence="1" id="KW-0812">Transmembrane</keyword>
<evidence type="ECO:0000313" key="3">
    <source>
        <dbReference type="Proteomes" id="UP000750711"/>
    </source>
</evidence>
<dbReference type="EMBL" id="JAGHQM010000085">
    <property type="protein sequence ID" value="KAH0565529.1"/>
    <property type="molecule type" value="Genomic_DNA"/>
</dbReference>